<dbReference type="InterPro" id="IPR044043">
    <property type="entry name" value="VanA_C_cat"/>
</dbReference>
<dbReference type="Proteomes" id="UP001265550">
    <property type="component" value="Unassembled WGS sequence"/>
</dbReference>
<keyword evidence="1" id="KW-0001">2Fe-2S</keyword>
<gene>
    <name evidence="7" type="ORF">J2X09_003787</name>
</gene>
<comment type="caution">
    <text evidence="7">The sequence shown here is derived from an EMBL/GenBank/DDBJ whole genome shotgun (WGS) entry which is preliminary data.</text>
</comment>
<dbReference type="PROSITE" id="PS51296">
    <property type="entry name" value="RIESKE"/>
    <property type="match status" value="1"/>
</dbReference>
<name>A0ABU1VEZ1_9BURK</name>
<dbReference type="PANTHER" id="PTHR21266">
    <property type="entry name" value="IRON-SULFUR DOMAIN CONTAINING PROTEIN"/>
    <property type="match status" value="1"/>
</dbReference>
<dbReference type="RefSeq" id="WP_204734707.1">
    <property type="nucleotide sequence ID" value="NZ_JAVDWE010000011.1"/>
</dbReference>
<dbReference type="EMBL" id="JAVDWE010000011">
    <property type="protein sequence ID" value="MDR7096034.1"/>
    <property type="molecule type" value="Genomic_DNA"/>
</dbReference>
<evidence type="ECO:0000256" key="1">
    <source>
        <dbReference type="ARBA" id="ARBA00022714"/>
    </source>
</evidence>
<dbReference type="SUPFAM" id="SSF55961">
    <property type="entry name" value="Bet v1-like"/>
    <property type="match status" value="1"/>
</dbReference>
<keyword evidence="3" id="KW-0560">Oxidoreductase</keyword>
<evidence type="ECO:0000259" key="6">
    <source>
        <dbReference type="PROSITE" id="PS51296"/>
    </source>
</evidence>
<dbReference type="InterPro" id="IPR036922">
    <property type="entry name" value="Rieske_2Fe-2S_sf"/>
</dbReference>
<accession>A0ABU1VEZ1</accession>
<evidence type="ECO:0000313" key="7">
    <source>
        <dbReference type="EMBL" id="MDR7096034.1"/>
    </source>
</evidence>
<organism evidence="7 8">
    <name type="scientific">Hydrogenophaga laconesensis</name>
    <dbReference type="NCBI Taxonomy" id="1805971"/>
    <lineage>
        <taxon>Bacteria</taxon>
        <taxon>Pseudomonadati</taxon>
        <taxon>Pseudomonadota</taxon>
        <taxon>Betaproteobacteria</taxon>
        <taxon>Burkholderiales</taxon>
        <taxon>Comamonadaceae</taxon>
        <taxon>Hydrogenophaga</taxon>
    </lineage>
</organism>
<evidence type="ECO:0000313" key="8">
    <source>
        <dbReference type="Proteomes" id="UP001265550"/>
    </source>
</evidence>
<keyword evidence="4" id="KW-0408">Iron</keyword>
<dbReference type="PANTHER" id="PTHR21266:SF60">
    <property type="entry name" value="3-KETOSTEROID-9-ALPHA-MONOOXYGENASE, OXYGENASE COMPONENT"/>
    <property type="match status" value="1"/>
</dbReference>
<feature type="domain" description="Rieske" evidence="6">
    <location>
        <begin position="13"/>
        <end position="116"/>
    </location>
</feature>
<dbReference type="InterPro" id="IPR050584">
    <property type="entry name" value="Cholesterol_7-desaturase"/>
</dbReference>
<dbReference type="Gene3D" id="2.102.10.10">
    <property type="entry name" value="Rieske [2Fe-2S] iron-sulphur domain"/>
    <property type="match status" value="1"/>
</dbReference>
<keyword evidence="8" id="KW-1185">Reference proteome</keyword>
<evidence type="ECO:0000256" key="3">
    <source>
        <dbReference type="ARBA" id="ARBA00023002"/>
    </source>
</evidence>
<evidence type="ECO:0000256" key="4">
    <source>
        <dbReference type="ARBA" id="ARBA00023004"/>
    </source>
</evidence>
<dbReference type="SUPFAM" id="SSF50022">
    <property type="entry name" value="ISP domain"/>
    <property type="match status" value="1"/>
</dbReference>
<sequence>MKVQDSNVFRRFWYVAMPVSQLDAGPQPFKLFDEELVLWKTPDGQVSALADRCCHRSARLSLGEVVEDRIACPYHGWEFNVSGQCTRIPQMPDHTPGSSCRVRNFQAQVRYGFVWVCLENPLADIPDLPEAVNDEYRVIQEFHEVWDMSLFRLVDNWFDLAHVAFVHRGTQGDITRPVPPEEKLEELPLGVRSSNLVRIANRSEGQAYTGISEQETVRDREVTWYAPNCRKLRIYYPNGLHHIIFTTATPLAEGQILFTQMCIRNDTEAEVPAEAAIAFDRRVTMEDKVILESTLADVPVMPDEKPEQGMRADRAQLMARRKLREIVEQHDERFRRAA</sequence>
<dbReference type="Pfam" id="PF00355">
    <property type="entry name" value="Rieske"/>
    <property type="match status" value="1"/>
</dbReference>
<dbReference type="Gene3D" id="3.90.380.10">
    <property type="entry name" value="Naphthalene 1,2-dioxygenase Alpha Subunit, Chain A, domain 1"/>
    <property type="match status" value="1"/>
</dbReference>
<dbReference type="Pfam" id="PF19112">
    <property type="entry name" value="VanA_C"/>
    <property type="match status" value="1"/>
</dbReference>
<evidence type="ECO:0000256" key="5">
    <source>
        <dbReference type="ARBA" id="ARBA00023014"/>
    </source>
</evidence>
<protein>
    <submittedName>
        <fullName evidence="7">Phenylpropionate dioxygenase-like ring-hydroxylating dioxygenase large terminal subunit</fullName>
    </submittedName>
</protein>
<reference evidence="7 8" key="1">
    <citation type="submission" date="2023-07" db="EMBL/GenBank/DDBJ databases">
        <title>Sorghum-associated microbial communities from plants grown in Nebraska, USA.</title>
        <authorList>
            <person name="Schachtman D."/>
        </authorList>
    </citation>
    <scope>NUCLEOTIDE SEQUENCE [LARGE SCALE GENOMIC DNA]</scope>
    <source>
        <strain evidence="7 8">BE240</strain>
    </source>
</reference>
<evidence type="ECO:0000256" key="2">
    <source>
        <dbReference type="ARBA" id="ARBA00022723"/>
    </source>
</evidence>
<keyword evidence="5" id="KW-0411">Iron-sulfur</keyword>
<dbReference type="InterPro" id="IPR017941">
    <property type="entry name" value="Rieske_2Fe-2S"/>
</dbReference>
<keyword evidence="2" id="KW-0479">Metal-binding</keyword>
<proteinExistence type="predicted"/>